<protein>
    <submittedName>
        <fullName evidence="1">Uncharacterized protein</fullName>
    </submittedName>
</protein>
<comment type="caution">
    <text evidence="1">The sequence shown here is derived from an EMBL/GenBank/DDBJ whole genome shotgun (WGS) entry which is preliminary data.</text>
</comment>
<reference evidence="1 2" key="2">
    <citation type="journal article" date="2022" name="Mol. Ecol. Resour.">
        <title>The genomes of chicory, endive, great burdock and yacon provide insights into Asteraceae paleo-polyploidization history and plant inulin production.</title>
        <authorList>
            <person name="Fan W."/>
            <person name="Wang S."/>
            <person name="Wang H."/>
            <person name="Wang A."/>
            <person name="Jiang F."/>
            <person name="Liu H."/>
            <person name="Zhao H."/>
            <person name="Xu D."/>
            <person name="Zhang Y."/>
        </authorList>
    </citation>
    <scope>NUCLEOTIDE SEQUENCE [LARGE SCALE GENOMIC DNA]</scope>
    <source>
        <strain evidence="2">cv. Yunnan</strain>
        <tissue evidence="1">Leaves</tissue>
    </source>
</reference>
<accession>A0ACB9JLF2</accession>
<name>A0ACB9JLF2_9ASTR</name>
<evidence type="ECO:0000313" key="1">
    <source>
        <dbReference type="EMBL" id="KAI3820984.1"/>
    </source>
</evidence>
<proteinExistence type="predicted"/>
<reference evidence="2" key="1">
    <citation type="journal article" date="2022" name="Mol. Ecol. Resour.">
        <title>The genomes of chicory, endive, great burdock and yacon provide insights into Asteraceae palaeo-polyploidization history and plant inulin production.</title>
        <authorList>
            <person name="Fan W."/>
            <person name="Wang S."/>
            <person name="Wang H."/>
            <person name="Wang A."/>
            <person name="Jiang F."/>
            <person name="Liu H."/>
            <person name="Zhao H."/>
            <person name="Xu D."/>
            <person name="Zhang Y."/>
        </authorList>
    </citation>
    <scope>NUCLEOTIDE SEQUENCE [LARGE SCALE GENOMIC DNA]</scope>
    <source>
        <strain evidence="2">cv. Yunnan</strain>
    </source>
</reference>
<sequence>MLIELSGNHRSSSTHTFSSLIHLQSTLHIHRSIQSDNWSSVAITVGFQFDHKGEYRRFVRVVNDCSDEWISHEFDFLVLDLDESLTCFGLSEFCGGTENYIGCEMVVNDGEVAVVVGGTVAKMLSRSILRSVFVRLCPVIKGEATVVDGCMAEEIRRLSRRKQRLWMYWLALRVDFSGIFNGVGVFPGNLTSGNGKNTLFKGRV</sequence>
<keyword evidence="2" id="KW-1185">Reference proteome</keyword>
<evidence type="ECO:0000313" key="2">
    <source>
        <dbReference type="Proteomes" id="UP001056120"/>
    </source>
</evidence>
<dbReference type="EMBL" id="CM042020">
    <property type="protein sequence ID" value="KAI3820984.1"/>
    <property type="molecule type" value="Genomic_DNA"/>
</dbReference>
<organism evidence="1 2">
    <name type="scientific">Smallanthus sonchifolius</name>
    <dbReference type="NCBI Taxonomy" id="185202"/>
    <lineage>
        <taxon>Eukaryota</taxon>
        <taxon>Viridiplantae</taxon>
        <taxon>Streptophyta</taxon>
        <taxon>Embryophyta</taxon>
        <taxon>Tracheophyta</taxon>
        <taxon>Spermatophyta</taxon>
        <taxon>Magnoliopsida</taxon>
        <taxon>eudicotyledons</taxon>
        <taxon>Gunneridae</taxon>
        <taxon>Pentapetalae</taxon>
        <taxon>asterids</taxon>
        <taxon>campanulids</taxon>
        <taxon>Asterales</taxon>
        <taxon>Asteraceae</taxon>
        <taxon>Asteroideae</taxon>
        <taxon>Heliantheae alliance</taxon>
        <taxon>Millerieae</taxon>
        <taxon>Smallanthus</taxon>
    </lineage>
</organism>
<gene>
    <name evidence="1" type="ORF">L1987_08540</name>
</gene>
<dbReference type="Proteomes" id="UP001056120">
    <property type="component" value="Linkage Group LG03"/>
</dbReference>